<evidence type="ECO:0000313" key="7">
    <source>
        <dbReference type="Proteomes" id="UP000533476"/>
    </source>
</evidence>
<feature type="active site" description="Nucleophile" evidence="4">
    <location>
        <position position="12"/>
    </location>
</feature>
<name>A0A7Y0L0D8_9FIRM</name>
<dbReference type="SMART" id="SM00226">
    <property type="entry name" value="LMWPc"/>
    <property type="match status" value="1"/>
</dbReference>
<comment type="similarity">
    <text evidence="1">Belongs to the low molecular weight phosphotyrosine protein phosphatase family.</text>
</comment>
<evidence type="ECO:0000256" key="1">
    <source>
        <dbReference type="ARBA" id="ARBA00011063"/>
    </source>
</evidence>
<dbReference type="InterPro" id="IPR036196">
    <property type="entry name" value="Ptyr_pPase_sf"/>
</dbReference>
<sequence>MSKEVPEILFVCTGNTCRSPMAEALWKAMGGRGASAGVSAWSGQPAAEFAQLVVTRYGGRLDSHRARDLDEIRDDPDFVLTMTESQRLQVMERRPDWNDRTFCLGDFAGEPGDIQDPAGHDRETYQAVADRLHALLARLKERLDTKLE</sequence>
<dbReference type="EMBL" id="JABBVZ010000003">
    <property type="protein sequence ID" value="NMP21014.1"/>
    <property type="molecule type" value="Genomic_DNA"/>
</dbReference>
<evidence type="ECO:0000256" key="2">
    <source>
        <dbReference type="ARBA" id="ARBA00022801"/>
    </source>
</evidence>
<keyword evidence="2" id="KW-0378">Hydrolase</keyword>
<dbReference type="InterPro" id="IPR050438">
    <property type="entry name" value="LMW_PTPase"/>
</dbReference>
<evidence type="ECO:0000256" key="4">
    <source>
        <dbReference type="PIRSR" id="PIRSR617867-1"/>
    </source>
</evidence>
<dbReference type="InterPro" id="IPR023485">
    <property type="entry name" value="Ptyr_pPase"/>
</dbReference>
<dbReference type="InterPro" id="IPR017867">
    <property type="entry name" value="Tyr_phospatase_low_mol_wt"/>
</dbReference>
<dbReference type="Pfam" id="PF01451">
    <property type="entry name" value="LMWPc"/>
    <property type="match status" value="1"/>
</dbReference>
<gene>
    <name evidence="6" type="ORF">HIJ39_01410</name>
</gene>
<keyword evidence="7" id="KW-1185">Reference proteome</keyword>
<evidence type="ECO:0000313" key="6">
    <source>
        <dbReference type="EMBL" id="NMP21014.1"/>
    </source>
</evidence>
<accession>A0A7Y0L0D8</accession>
<dbReference type="PANTHER" id="PTHR11717:SF31">
    <property type="entry name" value="LOW MOLECULAR WEIGHT PROTEIN-TYROSINE-PHOSPHATASE ETP-RELATED"/>
    <property type="match status" value="1"/>
</dbReference>
<organism evidence="6 7">
    <name type="scientific">Sulfobacillus harzensis</name>
    <dbReference type="NCBI Taxonomy" id="2729629"/>
    <lineage>
        <taxon>Bacteria</taxon>
        <taxon>Bacillati</taxon>
        <taxon>Bacillota</taxon>
        <taxon>Clostridia</taxon>
        <taxon>Eubacteriales</taxon>
        <taxon>Clostridiales Family XVII. Incertae Sedis</taxon>
        <taxon>Sulfobacillus</taxon>
    </lineage>
</organism>
<dbReference type="PRINTS" id="PR00719">
    <property type="entry name" value="LMWPTPASE"/>
</dbReference>
<feature type="active site" description="Proton donor" evidence="4">
    <location>
        <position position="116"/>
    </location>
</feature>
<feature type="domain" description="Phosphotyrosine protein phosphatase I" evidence="5">
    <location>
        <begin position="6"/>
        <end position="142"/>
    </location>
</feature>
<dbReference type="Gene3D" id="3.40.50.2300">
    <property type="match status" value="1"/>
</dbReference>
<dbReference type="RefSeq" id="WP_169095931.1">
    <property type="nucleotide sequence ID" value="NZ_JABBVZ010000003.1"/>
</dbReference>
<dbReference type="AlphaFoldDB" id="A0A7Y0L0D8"/>
<dbReference type="SUPFAM" id="SSF52788">
    <property type="entry name" value="Phosphotyrosine protein phosphatases I"/>
    <property type="match status" value="1"/>
</dbReference>
<dbReference type="PANTHER" id="PTHR11717">
    <property type="entry name" value="LOW MOLECULAR WEIGHT PROTEIN TYROSINE PHOSPHATASE"/>
    <property type="match status" value="1"/>
</dbReference>
<evidence type="ECO:0000256" key="3">
    <source>
        <dbReference type="ARBA" id="ARBA00022912"/>
    </source>
</evidence>
<feature type="active site" evidence="4">
    <location>
        <position position="18"/>
    </location>
</feature>
<dbReference type="Proteomes" id="UP000533476">
    <property type="component" value="Unassembled WGS sequence"/>
</dbReference>
<dbReference type="GO" id="GO:0004725">
    <property type="term" value="F:protein tyrosine phosphatase activity"/>
    <property type="evidence" value="ECO:0007669"/>
    <property type="project" value="InterPro"/>
</dbReference>
<keyword evidence="3" id="KW-0904">Protein phosphatase</keyword>
<proteinExistence type="inferred from homology"/>
<protein>
    <submittedName>
        <fullName evidence="6">Low molecular weight protein arginine phosphatase</fullName>
    </submittedName>
</protein>
<evidence type="ECO:0000259" key="5">
    <source>
        <dbReference type="SMART" id="SM00226"/>
    </source>
</evidence>
<reference evidence="6 7" key="1">
    <citation type="submission" date="2020-04" db="EMBL/GenBank/DDBJ databases">
        <authorList>
            <person name="Zhang R."/>
            <person name="Schippers A."/>
        </authorList>
    </citation>
    <scope>NUCLEOTIDE SEQUENCE [LARGE SCALE GENOMIC DNA]</scope>
    <source>
        <strain evidence="6 7">DSM 109850</strain>
    </source>
</reference>
<comment type="caution">
    <text evidence="6">The sequence shown here is derived from an EMBL/GenBank/DDBJ whole genome shotgun (WGS) entry which is preliminary data.</text>
</comment>